<name>A0A0D0D5I2_9AGAM</name>
<dbReference type="HOGENOM" id="CLU_2543272_0_0_1"/>
<dbReference type="InParanoid" id="A0A0D0D5I2"/>
<evidence type="ECO:0000313" key="1">
    <source>
        <dbReference type="EMBL" id="KIK72115.1"/>
    </source>
</evidence>
<dbReference type="AlphaFoldDB" id="A0A0D0D5I2"/>
<keyword evidence="2" id="KW-1185">Reference proteome</keyword>
<reference evidence="2" key="2">
    <citation type="submission" date="2015-01" db="EMBL/GenBank/DDBJ databases">
        <title>Evolutionary Origins and Diversification of the Mycorrhizal Mutualists.</title>
        <authorList>
            <consortium name="DOE Joint Genome Institute"/>
            <consortium name="Mycorrhizal Genomics Consortium"/>
            <person name="Kohler A."/>
            <person name="Kuo A."/>
            <person name="Nagy L.G."/>
            <person name="Floudas D."/>
            <person name="Copeland A."/>
            <person name="Barry K.W."/>
            <person name="Cichocki N."/>
            <person name="Veneault-Fourrey C."/>
            <person name="LaButti K."/>
            <person name="Lindquist E.A."/>
            <person name="Lipzen A."/>
            <person name="Lundell T."/>
            <person name="Morin E."/>
            <person name="Murat C."/>
            <person name="Riley R."/>
            <person name="Ohm R."/>
            <person name="Sun H."/>
            <person name="Tunlid A."/>
            <person name="Henrissat B."/>
            <person name="Grigoriev I.V."/>
            <person name="Hibbett D.S."/>
            <person name="Martin F."/>
        </authorList>
    </citation>
    <scope>NUCLEOTIDE SEQUENCE [LARGE SCALE GENOMIC DNA]</scope>
    <source>
        <strain evidence="2">Ve08.2h10</strain>
    </source>
</reference>
<gene>
    <name evidence="1" type="ORF">PAXRUDRAFT_22381</name>
</gene>
<reference evidence="1 2" key="1">
    <citation type="submission" date="2014-04" db="EMBL/GenBank/DDBJ databases">
        <authorList>
            <consortium name="DOE Joint Genome Institute"/>
            <person name="Kuo A."/>
            <person name="Kohler A."/>
            <person name="Jargeat P."/>
            <person name="Nagy L.G."/>
            <person name="Floudas D."/>
            <person name="Copeland A."/>
            <person name="Barry K.W."/>
            <person name="Cichocki N."/>
            <person name="Veneault-Fourrey C."/>
            <person name="LaButti K."/>
            <person name="Lindquist E.A."/>
            <person name="Lipzen A."/>
            <person name="Lundell T."/>
            <person name="Morin E."/>
            <person name="Murat C."/>
            <person name="Sun H."/>
            <person name="Tunlid A."/>
            <person name="Henrissat B."/>
            <person name="Grigoriev I.V."/>
            <person name="Hibbett D.S."/>
            <person name="Martin F."/>
            <person name="Nordberg H.P."/>
            <person name="Cantor M.N."/>
            <person name="Hua S.X."/>
        </authorList>
    </citation>
    <scope>NUCLEOTIDE SEQUENCE [LARGE SCALE GENOMIC DNA]</scope>
    <source>
        <strain evidence="1 2">Ve08.2h10</strain>
    </source>
</reference>
<evidence type="ECO:0000313" key="2">
    <source>
        <dbReference type="Proteomes" id="UP000054538"/>
    </source>
</evidence>
<dbReference type="Proteomes" id="UP000054538">
    <property type="component" value="Unassembled WGS sequence"/>
</dbReference>
<protein>
    <submittedName>
        <fullName evidence="1">Uncharacterized protein</fullName>
    </submittedName>
</protein>
<accession>A0A0D0D5I2</accession>
<proteinExistence type="predicted"/>
<organism evidence="1 2">
    <name type="scientific">Paxillus rubicundulus Ve08.2h10</name>
    <dbReference type="NCBI Taxonomy" id="930991"/>
    <lineage>
        <taxon>Eukaryota</taxon>
        <taxon>Fungi</taxon>
        <taxon>Dikarya</taxon>
        <taxon>Basidiomycota</taxon>
        <taxon>Agaricomycotina</taxon>
        <taxon>Agaricomycetes</taxon>
        <taxon>Agaricomycetidae</taxon>
        <taxon>Boletales</taxon>
        <taxon>Paxilineae</taxon>
        <taxon>Paxillaceae</taxon>
        <taxon>Paxillus</taxon>
    </lineage>
</organism>
<dbReference type="EMBL" id="KN831219">
    <property type="protein sequence ID" value="KIK72115.1"/>
    <property type="molecule type" value="Genomic_DNA"/>
</dbReference>
<sequence length="83" mass="9086">MPALIVYPTECGGLCYFVLKTLHGNLMGVIPKERNPLPDAQEATDMGHVGAFRPVPDFLHLILMGDTTLQCTLVPDDGRIGRH</sequence>